<accession>A0A0M3HVC2</accession>
<dbReference type="Proteomes" id="UP000036681">
    <property type="component" value="Unplaced"/>
</dbReference>
<reference evidence="2" key="1">
    <citation type="submission" date="2017-02" db="UniProtKB">
        <authorList>
            <consortium name="WormBaseParasite"/>
        </authorList>
    </citation>
    <scope>IDENTIFICATION</scope>
</reference>
<name>A0A0M3HVC2_ASCLU</name>
<evidence type="ECO:0000313" key="1">
    <source>
        <dbReference type="Proteomes" id="UP000036681"/>
    </source>
</evidence>
<organism evidence="1 2">
    <name type="scientific">Ascaris lumbricoides</name>
    <name type="common">Giant roundworm</name>
    <dbReference type="NCBI Taxonomy" id="6252"/>
    <lineage>
        <taxon>Eukaryota</taxon>
        <taxon>Metazoa</taxon>
        <taxon>Ecdysozoa</taxon>
        <taxon>Nematoda</taxon>
        <taxon>Chromadorea</taxon>
        <taxon>Rhabditida</taxon>
        <taxon>Spirurina</taxon>
        <taxon>Ascaridomorpha</taxon>
        <taxon>Ascaridoidea</taxon>
        <taxon>Ascarididae</taxon>
        <taxon>Ascaris</taxon>
    </lineage>
</organism>
<proteinExistence type="predicted"/>
<dbReference type="AlphaFoldDB" id="A0A0M3HVC2"/>
<dbReference type="WBParaSite" id="ALUE_0000687101-mRNA-1">
    <property type="protein sequence ID" value="ALUE_0000687101-mRNA-1"/>
    <property type="gene ID" value="ALUE_0000687101"/>
</dbReference>
<sequence length="102" mass="11422">MASAPRTLSGLPFSPKCRFFSRTISRLLSSSTAKYYIRSVPGPLSPSNIFYHDPLRIPHAAIMLFTRIFSSTFCCSNALLVLQFSVPPLLDILLLHGFDFQL</sequence>
<evidence type="ECO:0000313" key="2">
    <source>
        <dbReference type="WBParaSite" id="ALUE_0000687101-mRNA-1"/>
    </source>
</evidence>
<protein>
    <submittedName>
        <fullName evidence="2">Uncharacterized protein</fullName>
    </submittedName>
</protein>
<keyword evidence="1" id="KW-1185">Reference proteome</keyword>